<dbReference type="GO" id="GO:0000155">
    <property type="term" value="F:phosphorelay sensor kinase activity"/>
    <property type="evidence" value="ECO:0007669"/>
    <property type="project" value="InterPro"/>
</dbReference>
<dbReference type="GO" id="GO:0007234">
    <property type="term" value="P:osmosensory signaling via phosphorelay pathway"/>
    <property type="evidence" value="ECO:0007669"/>
    <property type="project" value="TreeGrafter"/>
</dbReference>
<dbReference type="RefSeq" id="WP_081202530.1">
    <property type="nucleotide sequence ID" value="NZ_FOCZ01000006.1"/>
</dbReference>
<dbReference type="InterPro" id="IPR000014">
    <property type="entry name" value="PAS"/>
</dbReference>
<dbReference type="Pfam" id="PF00512">
    <property type="entry name" value="HisKA"/>
    <property type="match status" value="1"/>
</dbReference>
<evidence type="ECO:0000256" key="2">
    <source>
        <dbReference type="ARBA" id="ARBA00004141"/>
    </source>
</evidence>
<dbReference type="GO" id="GO:0005524">
    <property type="term" value="F:ATP binding"/>
    <property type="evidence" value="ECO:0007669"/>
    <property type="project" value="UniProtKB-KW"/>
</dbReference>
<evidence type="ECO:0000256" key="9">
    <source>
        <dbReference type="ARBA" id="ARBA00022840"/>
    </source>
</evidence>
<keyword evidence="8" id="KW-0418">Kinase</keyword>
<dbReference type="SUPFAM" id="SSF47384">
    <property type="entry name" value="Homodimeric domain of signal transducing histidine kinase"/>
    <property type="match status" value="1"/>
</dbReference>
<name>A0A1V9EEB7_9BACT</name>
<evidence type="ECO:0000256" key="12">
    <source>
        <dbReference type="ARBA" id="ARBA00023136"/>
    </source>
</evidence>
<dbReference type="PROSITE" id="PS50109">
    <property type="entry name" value="HIS_KIN"/>
    <property type="match status" value="1"/>
</dbReference>
<keyword evidence="6" id="KW-0812">Transmembrane</keyword>
<accession>A0A1V9EEB7</accession>
<dbReference type="Gene3D" id="3.30.450.20">
    <property type="entry name" value="PAS domain"/>
    <property type="match status" value="2"/>
</dbReference>
<dbReference type="Gene3D" id="3.30.565.10">
    <property type="entry name" value="Histidine kinase-like ATPase, C-terminal domain"/>
    <property type="match status" value="1"/>
</dbReference>
<keyword evidence="4" id="KW-0597">Phosphoprotein</keyword>
<proteinExistence type="predicted"/>
<evidence type="ECO:0000256" key="8">
    <source>
        <dbReference type="ARBA" id="ARBA00022777"/>
    </source>
</evidence>
<dbReference type="InterPro" id="IPR036097">
    <property type="entry name" value="HisK_dim/P_sf"/>
</dbReference>
<gene>
    <name evidence="14" type="ORF">A4H97_08875</name>
</gene>
<evidence type="ECO:0000256" key="4">
    <source>
        <dbReference type="ARBA" id="ARBA00022553"/>
    </source>
</evidence>
<keyword evidence="10" id="KW-1133">Transmembrane helix</keyword>
<dbReference type="EC" id="2.7.13.3" evidence="3"/>
<dbReference type="Pfam" id="PF02518">
    <property type="entry name" value="HATPase_c"/>
    <property type="match status" value="1"/>
</dbReference>
<dbReference type="InterPro" id="IPR003594">
    <property type="entry name" value="HATPase_dom"/>
</dbReference>
<dbReference type="SMART" id="SM00388">
    <property type="entry name" value="HisKA"/>
    <property type="match status" value="1"/>
</dbReference>
<feature type="domain" description="Histidine kinase" evidence="13">
    <location>
        <begin position="601"/>
        <end position="816"/>
    </location>
</feature>
<keyword evidence="9" id="KW-0067">ATP-binding</keyword>
<protein>
    <recommendedName>
        <fullName evidence="3">histidine kinase</fullName>
        <ecNumber evidence="3">2.7.13.3</ecNumber>
    </recommendedName>
</protein>
<keyword evidence="11" id="KW-0902">Two-component regulatory system</keyword>
<dbReference type="InterPro" id="IPR050351">
    <property type="entry name" value="BphY/WalK/GraS-like"/>
</dbReference>
<evidence type="ECO:0000313" key="15">
    <source>
        <dbReference type="Proteomes" id="UP000192610"/>
    </source>
</evidence>
<dbReference type="CDD" id="cd00082">
    <property type="entry name" value="HisKA"/>
    <property type="match status" value="1"/>
</dbReference>
<comment type="catalytic activity">
    <reaction evidence="1">
        <text>ATP + protein L-histidine = ADP + protein N-phospho-L-histidine.</text>
        <dbReference type="EC" id="2.7.13.3"/>
    </reaction>
</comment>
<evidence type="ECO:0000256" key="10">
    <source>
        <dbReference type="ARBA" id="ARBA00022989"/>
    </source>
</evidence>
<keyword evidence="5" id="KW-0808">Transferase</keyword>
<dbReference type="SUPFAM" id="SSF55781">
    <property type="entry name" value="GAF domain-like"/>
    <property type="match status" value="2"/>
</dbReference>
<dbReference type="EMBL" id="LVXG01000034">
    <property type="protein sequence ID" value="OQP44479.1"/>
    <property type="molecule type" value="Genomic_DNA"/>
</dbReference>
<evidence type="ECO:0000259" key="13">
    <source>
        <dbReference type="PROSITE" id="PS50109"/>
    </source>
</evidence>
<evidence type="ECO:0000313" key="14">
    <source>
        <dbReference type="EMBL" id="OQP44479.1"/>
    </source>
</evidence>
<dbReference type="SUPFAM" id="SSF55874">
    <property type="entry name" value="ATPase domain of HSP90 chaperone/DNA topoisomerase II/histidine kinase"/>
    <property type="match status" value="1"/>
</dbReference>
<keyword evidence="15" id="KW-1185">Reference proteome</keyword>
<comment type="subcellular location">
    <subcellularLocation>
        <location evidence="2">Membrane</location>
        <topology evidence="2">Multi-pass membrane protein</topology>
    </subcellularLocation>
</comment>
<evidence type="ECO:0000256" key="6">
    <source>
        <dbReference type="ARBA" id="ARBA00022692"/>
    </source>
</evidence>
<dbReference type="NCBIfam" id="TIGR00229">
    <property type="entry name" value="sensory_box"/>
    <property type="match status" value="2"/>
</dbReference>
<dbReference type="Proteomes" id="UP000192610">
    <property type="component" value="Unassembled WGS sequence"/>
</dbReference>
<dbReference type="PANTHER" id="PTHR42878:SF7">
    <property type="entry name" value="SENSOR HISTIDINE KINASE GLRK"/>
    <property type="match status" value="1"/>
</dbReference>
<evidence type="ECO:0000256" key="3">
    <source>
        <dbReference type="ARBA" id="ARBA00012438"/>
    </source>
</evidence>
<dbReference type="Pfam" id="PF13188">
    <property type="entry name" value="PAS_8"/>
    <property type="match status" value="1"/>
</dbReference>
<evidence type="ECO:0000256" key="7">
    <source>
        <dbReference type="ARBA" id="ARBA00022741"/>
    </source>
</evidence>
<dbReference type="InterPro" id="IPR003661">
    <property type="entry name" value="HisK_dim/P_dom"/>
</dbReference>
<dbReference type="AlphaFoldDB" id="A0A1V9EEB7"/>
<dbReference type="InterPro" id="IPR035965">
    <property type="entry name" value="PAS-like_dom_sf"/>
</dbReference>
<dbReference type="Gene3D" id="1.10.287.130">
    <property type="match status" value="1"/>
</dbReference>
<dbReference type="GO" id="GO:0030295">
    <property type="term" value="F:protein kinase activator activity"/>
    <property type="evidence" value="ECO:0007669"/>
    <property type="project" value="TreeGrafter"/>
</dbReference>
<comment type="caution">
    <text evidence="14">The sequence shown here is derived from an EMBL/GenBank/DDBJ whole genome shotgun (WGS) entry which is preliminary data.</text>
</comment>
<reference evidence="15" key="1">
    <citation type="submission" date="2016-04" db="EMBL/GenBank/DDBJ databases">
        <authorList>
            <person name="Chen L."/>
            <person name="Zhuang W."/>
            <person name="Wang G."/>
        </authorList>
    </citation>
    <scope>NUCLEOTIDE SEQUENCE [LARGE SCALE GENOMIC DNA]</scope>
    <source>
        <strain evidence="15">17621</strain>
    </source>
</reference>
<dbReference type="Pfam" id="PF01590">
    <property type="entry name" value="GAF"/>
    <property type="match status" value="1"/>
</dbReference>
<dbReference type="InterPro" id="IPR004358">
    <property type="entry name" value="Sig_transdc_His_kin-like_C"/>
</dbReference>
<dbReference type="STRING" id="354355.SAMN05660816_03771"/>
<dbReference type="InterPro" id="IPR036890">
    <property type="entry name" value="HATPase_C_sf"/>
</dbReference>
<dbReference type="InterPro" id="IPR013656">
    <property type="entry name" value="PAS_4"/>
</dbReference>
<evidence type="ECO:0000256" key="1">
    <source>
        <dbReference type="ARBA" id="ARBA00000085"/>
    </source>
</evidence>
<dbReference type="Gene3D" id="3.30.450.40">
    <property type="match status" value="2"/>
</dbReference>
<dbReference type="GO" id="GO:0000156">
    <property type="term" value="F:phosphorelay response regulator activity"/>
    <property type="evidence" value="ECO:0007669"/>
    <property type="project" value="TreeGrafter"/>
</dbReference>
<sequence>MTIAADKYGTLFNKMEQGFCIVEVIFDDAGQAVDYRFLETNPVFEKQTGLQNAKGKTIKELQPAHEAHWFRIYGDVVKTGESIHFENEAAYLAGGVWYEVFAFPFDKPEKKQVAIFFNDITERKKTERNQTFLSEISKDLVELDTISATMERMGEKIAKHFRVPWASFAEFTDDLETGIVPFDWHDANVPSLKGSYRMDQLWTPEQMAKNNTELMVTTDTQNDPRLFAQTYAALGIGSFISIPLAEHDKFRFMLSILDAKPRLWHEDEIELMRELTVRIWTRLEKARAEEAMRKSEDKYRSLFNTMDEGFSVLEIIYNDAGEAMDFLFIEVNKEFERQTGLQDPTGKLGSEVVPHTEPYWLNIYDTVVRTGEQTRFENYHEDSRRWYESYASRVGGPGSRQVAIVFRDITDRKKAEERQTFLLKLTDALRPLADPEEIQSVAADLLGAHLKVNQSLYAETIGDYVNISHSYAIGVPPMIGKFRHQDYGIRLIQGYRAGEMQVCYNTRTDPTISEAERQVLSSAYISAYVAVPLIKSGEWLGTLAVLSIVPRDWKQNEIDLVKETAERTWIAIERAKSEDALRKSEQQLKQLLQLREDFIGIASQELQTPVTTMKVFAEVAQEKLEEHGSKEEGELMRRLNRQIDRLTRVINDLLDASNIAEGKLRIYLEPTDMNEVIQEQVEEIKKIAAHQFNLQLNELPIIDTDKERMGQVIINLLANAVKYSSEDTTVTITTEPVTNGIQVTVRDEGCGITREEQPKIFDRFYRITDKNKTPSPGMGLGLYISSQIIQRHGGTLTVESEPGKGSVFVVTLPVEE</sequence>
<dbReference type="InterPro" id="IPR003018">
    <property type="entry name" value="GAF"/>
</dbReference>
<dbReference type="PANTHER" id="PTHR42878">
    <property type="entry name" value="TWO-COMPONENT HISTIDINE KINASE"/>
    <property type="match status" value="1"/>
</dbReference>
<dbReference type="PRINTS" id="PR00344">
    <property type="entry name" value="BCTRLSENSOR"/>
</dbReference>
<dbReference type="GO" id="GO:0016020">
    <property type="term" value="C:membrane"/>
    <property type="evidence" value="ECO:0007669"/>
    <property type="project" value="UniProtKB-SubCell"/>
</dbReference>
<dbReference type="SMART" id="SM00387">
    <property type="entry name" value="HATPase_c"/>
    <property type="match status" value="1"/>
</dbReference>
<dbReference type="CDD" id="cd00075">
    <property type="entry name" value="HATPase"/>
    <property type="match status" value="1"/>
</dbReference>
<dbReference type="InterPro" id="IPR005467">
    <property type="entry name" value="His_kinase_dom"/>
</dbReference>
<keyword evidence="7" id="KW-0547">Nucleotide-binding</keyword>
<evidence type="ECO:0000256" key="11">
    <source>
        <dbReference type="ARBA" id="ARBA00023012"/>
    </source>
</evidence>
<dbReference type="SMART" id="SM00065">
    <property type="entry name" value="GAF"/>
    <property type="match status" value="2"/>
</dbReference>
<dbReference type="InterPro" id="IPR029016">
    <property type="entry name" value="GAF-like_dom_sf"/>
</dbReference>
<evidence type="ECO:0000256" key="5">
    <source>
        <dbReference type="ARBA" id="ARBA00022679"/>
    </source>
</evidence>
<dbReference type="SUPFAM" id="SSF55785">
    <property type="entry name" value="PYP-like sensor domain (PAS domain)"/>
    <property type="match status" value="2"/>
</dbReference>
<organism evidence="14 15">
    <name type="scientific">Niastella yeongjuensis</name>
    <dbReference type="NCBI Taxonomy" id="354355"/>
    <lineage>
        <taxon>Bacteria</taxon>
        <taxon>Pseudomonadati</taxon>
        <taxon>Bacteroidota</taxon>
        <taxon>Chitinophagia</taxon>
        <taxon>Chitinophagales</taxon>
        <taxon>Chitinophagaceae</taxon>
        <taxon>Niastella</taxon>
    </lineage>
</organism>
<dbReference type="OrthoDB" id="5401121at2"/>
<keyword evidence="12" id="KW-0472">Membrane</keyword>
<dbReference type="Pfam" id="PF08448">
    <property type="entry name" value="PAS_4"/>
    <property type="match status" value="1"/>
</dbReference>
<dbReference type="FunFam" id="3.30.565.10:FF:000006">
    <property type="entry name" value="Sensor histidine kinase WalK"/>
    <property type="match status" value="1"/>
</dbReference>